<protein>
    <submittedName>
        <fullName evidence="1">Uncharacterized protein</fullName>
    </submittedName>
</protein>
<comment type="caution">
    <text evidence="1">The sequence shown here is derived from an EMBL/GenBank/DDBJ whole genome shotgun (WGS) entry which is preliminary data.</text>
</comment>
<evidence type="ECO:0000313" key="1">
    <source>
        <dbReference type="EMBL" id="GFR84966.1"/>
    </source>
</evidence>
<proteinExistence type="predicted"/>
<dbReference type="EMBL" id="BMAT01008438">
    <property type="protein sequence ID" value="GFR84966.1"/>
    <property type="molecule type" value="Genomic_DNA"/>
</dbReference>
<keyword evidence="2" id="KW-1185">Reference proteome</keyword>
<dbReference type="AlphaFoldDB" id="A0AAV4GJW5"/>
<name>A0AAV4GJW5_9GAST</name>
<evidence type="ECO:0000313" key="2">
    <source>
        <dbReference type="Proteomes" id="UP000762676"/>
    </source>
</evidence>
<dbReference type="Proteomes" id="UP000762676">
    <property type="component" value="Unassembled WGS sequence"/>
</dbReference>
<accession>A0AAV4GJW5</accession>
<gene>
    <name evidence="1" type="ORF">ElyMa_004161700</name>
</gene>
<reference evidence="1 2" key="1">
    <citation type="journal article" date="2021" name="Elife">
        <title>Chloroplast acquisition without the gene transfer in kleptoplastic sea slugs, Plakobranchus ocellatus.</title>
        <authorList>
            <person name="Maeda T."/>
            <person name="Takahashi S."/>
            <person name="Yoshida T."/>
            <person name="Shimamura S."/>
            <person name="Takaki Y."/>
            <person name="Nagai Y."/>
            <person name="Toyoda A."/>
            <person name="Suzuki Y."/>
            <person name="Arimoto A."/>
            <person name="Ishii H."/>
            <person name="Satoh N."/>
            <person name="Nishiyama T."/>
            <person name="Hasebe M."/>
            <person name="Maruyama T."/>
            <person name="Minagawa J."/>
            <person name="Obokata J."/>
            <person name="Shigenobu S."/>
        </authorList>
    </citation>
    <scope>NUCLEOTIDE SEQUENCE [LARGE SCALE GENOMIC DNA]</scope>
</reference>
<feature type="non-terminal residue" evidence="1">
    <location>
        <position position="59"/>
    </location>
</feature>
<sequence length="59" mass="6590">MVPNARNHSGSLAMDKSAVIKKLNWGRLCHNTMCDPSRARFLVDECTTFARGARNDLVL</sequence>
<organism evidence="1 2">
    <name type="scientific">Elysia marginata</name>
    <dbReference type="NCBI Taxonomy" id="1093978"/>
    <lineage>
        <taxon>Eukaryota</taxon>
        <taxon>Metazoa</taxon>
        <taxon>Spiralia</taxon>
        <taxon>Lophotrochozoa</taxon>
        <taxon>Mollusca</taxon>
        <taxon>Gastropoda</taxon>
        <taxon>Heterobranchia</taxon>
        <taxon>Euthyneura</taxon>
        <taxon>Panpulmonata</taxon>
        <taxon>Sacoglossa</taxon>
        <taxon>Placobranchoidea</taxon>
        <taxon>Plakobranchidae</taxon>
        <taxon>Elysia</taxon>
    </lineage>
</organism>